<feature type="transmembrane region" description="Helical" evidence="6">
    <location>
        <begin position="374"/>
        <end position="394"/>
    </location>
</feature>
<evidence type="ECO:0000256" key="5">
    <source>
        <dbReference type="ARBA" id="ARBA00023136"/>
    </source>
</evidence>
<proteinExistence type="predicted"/>
<evidence type="ECO:0000256" key="1">
    <source>
        <dbReference type="ARBA" id="ARBA00004651"/>
    </source>
</evidence>
<feature type="transmembrane region" description="Helical" evidence="6">
    <location>
        <begin position="458"/>
        <end position="483"/>
    </location>
</feature>
<feature type="transmembrane region" description="Helical" evidence="6">
    <location>
        <begin position="331"/>
        <end position="354"/>
    </location>
</feature>
<evidence type="ECO:0008006" key="9">
    <source>
        <dbReference type="Google" id="ProtNLM"/>
    </source>
</evidence>
<evidence type="ECO:0000313" key="7">
    <source>
        <dbReference type="EMBL" id="MBZ4195141.1"/>
    </source>
</evidence>
<dbReference type="PANTHER" id="PTHR43823:SF3">
    <property type="entry name" value="MULTIDRUG EXPORT PROTEIN MEPA"/>
    <property type="match status" value="1"/>
</dbReference>
<evidence type="ECO:0000256" key="2">
    <source>
        <dbReference type="ARBA" id="ARBA00022475"/>
    </source>
</evidence>
<feature type="transmembrane region" description="Helical" evidence="6">
    <location>
        <begin position="528"/>
        <end position="552"/>
    </location>
</feature>
<dbReference type="PANTHER" id="PTHR43823">
    <property type="entry name" value="SPORULATION PROTEIN YKVU"/>
    <property type="match status" value="1"/>
</dbReference>
<dbReference type="Proteomes" id="UP000772186">
    <property type="component" value="Unassembled WGS sequence"/>
</dbReference>
<keyword evidence="4 6" id="KW-1133">Transmembrane helix</keyword>
<feature type="transmembrane region" description="Helical" evidence="6">
    <location>
        <begin position="24"/>
        <end position="45"/>
    </location>
</feature>
<evidence type="ECO:0000313" key="8">
    <source>
        <dbReference type="Proteomes" id="UP000772186"/>
    </source>
</evidence>
<accession>A0A953NC41</accession>
<comment type="subcellular location">
    <subcellularLocation>
        <location evidence="1">Cell membrane</location>
        <topology evidence="1">Multi-pass membrane protein</topology>
    </subcellularLocation>
</comment>
<organism evidence="7 8">
    <name type="scientific">Mycoplasma tauri</name>
    <dbReference type="NCBI Taxonomy" id="547987"/>
    <lineage>
        <taxon>Bacteria</taxon>
        <taxon>Bacillati</taxon>
        <taxon>Mycoplasmatota</taxon>
        <taxon>Mollicutes</taxon>
        <taxon>Mycoplasmataceae</taxon>
        <taxon>Mycoplasma</taxon>
    </lineage>
</organism>
<feature type="transmembrane region" description="Helical" evidence="6">
    <location>
        <begin position="285"/>
        <end position="308"/>
    </location>
</feature>
<gene>
    <name evidence="7" type="ORF">LAD73_00155</name>
</gene>
<keyword evidence="3 6" id="KW-0812">Transmembrane</keyword>
<dbReference type="EMBL" id="JAIQBY010000001">
    <property type="protein sequence ID" value="MBZ4195141.1"/>
    <property type="molecule type" value="Genomic_DNA"/>
</dbReference>
<evidence type="ECO:0000256" key="6">
    <source>
        <dbReference type="SAM" id="Phobius"/>
    </source>
</evidence>
<sequence>MDKTKSLKQERADKLFGQTPIKKAIWIVAIPSLLSAMMVGLYSFVDQIFILQFVPKYSNVFGAPDSEIVQYLNMSLHDETELFKNYYSMLKDYNLVAESLKQTKLAEITPNSIVSTTSASFASVIIFSNSIVFLIPVGASIYYTKCIGKKLEKTGRDLWATMFWTTVVLSLLATTISFTFVWSGLVRNLAGLTEINKDIALKANINLDQLQDFYTAANKLSVKWAEQYIYIYAAGTIIQGLTLYMSYFIRSEGYNTYVMACGITANAINIGLDAIFIIVLRLGVLGGVIATVIGWSFNAICFFTYIAIKETKNKSWLSLKYLFRFKFNKKLLGPILLLGVGGFLRSFGVGLSFLMMNILITKSHFAMPEHFQFYWAKGQPIVLLFLTSIFGINDGARSLFSYNYTIRRMDRCKEIYLWTLFVAIIYSAFVYVFVAATANNLWPWILNVDSDKLEGTAIFLRIIILRVLALSLSISSLLAFQGANDIGKTIFSSSFENLICFWIIVPIGYGIGYAVWANTGNAVAANWIILGSFVANCLISSLFLMAFSWWFVTKKLPNIDHTKLSWSRKIEHKFFEQATRIEYPERFK</sequence>
<dbReference type="RefSeq" id="WP_205517588.1">
    <property type="nucleotide sequence ID" value="NZ_CP070479.1"/>
</dbReference>
<evidence type="ECO:0000256" key="4">
    <source>
        <dbReference type="ARBA" id="ARBA00022989"/>
    </source>
</evidence>
<dbReference type="InterPro" id="IPR051327">
    <property type="entry name" value="MATE_MepA_subfamily"/>
</dbReference>
<dbReference type="GO" id="GO:0005886">
    <property type="term" value="C:plasma membrane"/>
    <property type="evidence" value="ECO:0007669"/>
    <property type="project" value="UniProtKB-SubCell"/>
</dbReference>
<keyword evidence="5 6" id="KW-0472">Membrane</keyword>
<keyword evidence="8" id="KW-1185">Reference proteome</keyword>
<protein>
    <recommendedName>
        <fullName evidence="9">MATE family efflux transporter</fullName>
    </recommendedName>
</protein>
<feature type="transmembrane region" description="Helical" evidence="6">
    <location>
        <begin position="163"/>
        <end position="182"/>
    </location>
</feature>
<evidence type="ECO:0000256" key="3">
    <source>
        <dbReference type="ARBA" id="ARBA00022692"/>
    </source>
</evidence>
<feature type="transmembrane region" description="Helical" evidence="6">
    <location>
        <begin position="256"/>
        <end position="279"/>
    </location>
</feature>
<comment type="caution">
    <text evidence="7">The sequence shown here is derived from an EMBL/GenBank/DDBJ whole genome shotgun (WGS) entry which is preliminary data.</text>
</comment>
<name>A0A953NC41_9MOLU</name>
<dbReference type="AlphaFoldDB" id="A0A953NC41"/>
<feature type="transmembrane region" description="Helical" evidence="6">
    <location>
        <begin position="415"/>
        <end position="438"/>
    </location>
</feature>
<feature type="transmembrane region" description="Helical" evidence="6">
    <location>
        <begin position="121"/>
        <end position="143"/>
    </location>
</feature>
<feature type="transmembrane region" description="Helical" evidence="6">
    <location>
        <begin position="495"/>
        <end position="516"/>
    </location>
</feature>
<keyword evidence="2" id="KW-1003">Cell membrane</keyword>
<reference evidence="7 8" key="1">
    <citation type="submission" date="2021-09" db="EMBL/GenBank/DDBJ databases">
        <title>WGS of Mycoplasma sp. Zaradi2 strains.</title>
        <authorList>
            <person name="Spergser J."/>
        </authorList>
    </citation>
    <scope>NUCLEOTIDE SEQUENCE [LARGE SCALE GENOMIC DNA]</scope>
    <source>
        <strain evidence="7 8">1331</strain>
    </source>
</reference>
<feature type="transmembrane region" description="Helical" evidence="6">
    <location>
        <begin position="229"/>
        <end position="249"/>
    </location>
</feature>